<evidence type="ECO:0000313" key="6">
    <source>
        <dbReference type="EMBL" id="GIH07809.1"/>
    </source>
</evidence>
<keyword evidence="1 3" id="KW-0853">WD repeat</keyword>
<feature type="domain" description="Bulb-type lectin" evidence="5">
    <location>
        <begin position="759"/>
        <end position="896"/>
    </location>
</feature>
<dbReference type="GO" id="GO:0007165">
    <property type="term" value="P:signal transduction"/>
    <property type="evidence" value="ECO:0007669"/>
    <property type="project" value="InterPro"/>
</dbReference>
<gene>
    <name evidence="6" type="ORF">Rhe02_58760</name>
</gene>
<dbReference type="PROSITE" id="PS00678">
    <property type="entry name" value="WD_REPEATS_1"/>
    <property type="match status" value="1"/>
</dbReference>
<protein>
    <recommendedName>
        <fullName evidence="8">TIR domain-containing protein</fullName>
    </recommendedName>
</protein>
<keyword evidence="7" id="KW-1185">Reference proteome</keyword>
<dbReference type="PROSITE" id="PS50927">
    <property type="entry name" value="BULB_LECTIN"/>
    <property type="match status" value="1"/>
</dbReference>
<name>A0A8J3VHV3_9ACTN</name>
<dbReference type="RefSeq" id="WP_203911581.1">
    <property type="nucleotide sequence ID" value="NZ_BONY01000040.1"/>
</dbReference>
<dbReference type="InterPro" id="IPR000157">
    <property type="entry name" value="TIR_dom"/>
</dbReference>
<proteinExistence type="predicted"/>
<comment type="caution">
    <text evidence="6">The sequence shown here is derived from an EMBL/GenBank/DDBJ whole genome shotgun (WGS) entry which is preliminary data.</text>
</comment>
<keyword evidence="2" id="KW-0677">Repeat</keyword>
<sequence length="932" mass="99688">MTRFGVRVPYAAFVSYSRAVDGKLAPALQHALQRLTKRWYQRRAIRVFRDDASLTANPGLWSSIVEALDQSEFFVLLASPEAAQSEWVRREVSHWLHHRPVGTLLIAVTDGELRWDPATGGFDPDRTTCLPPELLRAFAEEPRWVDLRAARHEEHLSLRVPHFKDKIAELAAAVHRKSKDDIVGQDIREHQRTVRLVQVIVAIFALLAVTATVQWRRADSQAAIATAGRLADQSAALLDSDPAVAMQLAVAAYRTADTAVTRSALLSARSRGHAGRLLGHRAPVGKIATSDDGALAVSADTAGTIMLWRLSPLDRVPVVLRTDRGPQPATGSAALAFIPGTRILAEAGWVGSVTLWNLANPATPRHMSSVDVQRDEIRSLAASADGRWLAGAGLDRTWLWRVEAATLSGQTVVATASATQVAFGAGSDVLYVAGFGPDLRVFDLTDHAHPRALPAVPTDSADVGALAVSFDGYLLATGGAGGQIRLWSLADPRSPVPAEHHVLASDHRDVTSLAFHGRSLAAGGFEGRLRVWDTQTGTTTVDQPNAYGIDALAVTATGLIVTGARDHIVRVWRHASSVHPGTIGNIFTVAIGQNGTVAAATADGQVYLRNVHRDRFGTWQPTWRAHDDSIAAIAFTPKETHLLTASYDHTVGIWRLGSGQPTLCHRIADSWAPLRAIAISGTLLAVGGNDPRVRLYDLKNPCDPVLLTEFNAPTHIVGGHTVEAVEALALDAEGTMLAVGRFSDPHIHLWSVANPRALRHIADLRGHLFGVRALAFSANGSVLASGADDGSALLWDMAALGERITPKSVVWAQPMAAPLTHGKSVAGIAFSGDGRKLATAGYDGTVAVWDSSRPNRPNLIARLAGHRSSVEAVAIAQGGDFVVSGADDATLMLWSLDAQQVAAWICEVTITPLTPAEWAAYLPDIAYRAPCG</sequence>
<organism evidence="6 7">
    <name type="scientific">Rhizocola hellebori</name>
    <dbReference type="NCBI Taxonomy" id="1392758"/>
    <lineage>
        <taxon>Bacteria</taxon>
        <taxon>Bacillati</taxon>
        <taxon>Actinomycetota</taxon>
        <taxon>Actinomycetes</taxon>
        <taxon>Micromonosporales</taxon>
        <taxon>Micromonosporaceae</taxon>
        <taxon>Rhizocola</taxon>
    </lineage>
</organism>
<dbReference type="PROSITE" id="PS50104">
    <property type="entry name" value="TIR"/>
    <property type="match status" value="1"/>
</dbReference>
<dbReference type="CDD" id="cd00200">
    <property type="entry name" value="WD40"/>
    <property type="match status" value="1"/>
</dbReference>
<dbReference type="SMART" id="SM00320">
    <property type="entry name" value="WD40"/>
    <property type="match status" value="12"/>
</dbReference>
<accession>A0A8J3VHV3</accession>
<dbReference type="Gene3D" id="3.40.50.10140">
    <property type="entry name" value="Toll/interleukin-1 receptor homology (TIR) domain"/>
    <property type="match status" value="1"/>
</dbReference>
<feature type="repeat" description="WD" evidence="3">
    <location>
        <begin position="764"/>
        <end position="797"/>
    </location>
</feature>
<dbReference type="Gene3D" id="2.130.10.10">
    <property type="entry name" value="YVTN repeat-like/Quinoprotein amine dehydrogenase"/>
    <property type="match status" value="4"/>
</dbReference>
<dbReference type="InterPro" id="IPR050505">
    <property type="entry name" value="WDR55/POC1"/>
</dbReference>
<dbReference type="SMART" id="SM00255">
    <property type="entry name" value="TIR"/>
    <property type="match status" value="1"/>
</dbReference>
<dbReference type="SUPFAM" id="SSF50978">
    <property type="entry name" value="WD40 repeat-like"/>
    <property type="match status" value="2"/>
</dbReference>
<dbReference type="PANTHER" id="PTHR44019">
    <property type="entry name" value="WD REPEAT-CONTAINING PROTEIN 55"/>
    <property type="match status" value="1"/>
</dbReference>
<evidence type="ECO:0000259" key="5">
    <source>
        <dbReference type="PROSITE" id="PS50927"/>
    </source>
</evidence>
<feature type="repeat" description="WD" evidence="3">
    <location>
        <begin position="277"/>
        <end position="311"/>
    </location>
</feature>
<feature type="domain" description="TIR" evidence="4">
    <location>
        <begin position="8"/>
        <end position="171"/>
    </location>
</feature>
<dbReference type="InterPro" id="IPR001480">
    <property type="entry name" value="Bulb-type_lectin_dom"/>
</dbReference>
<dbReference type="EMBL" id="BONY01000040">
    <property type="protein sequence ID" value="GIH07809.1"/>
    <property type="molecule type" value="Genomic_DNA"/>
</dbReference>
<dbReference type="Pfam" id="PF00400">
    <property type="entry name" value="WD40"/>
    <property type="match status" value="7"/>
</dbReference>
<dbReference type="SUPFAM" id="SSF52200">
    <property type="entry name" value="Toll/Interleukin receptor TIR domain"/>
    <property type="match status" value="1"/>
</dbReference>
<dbReference type="Pfam" id="PF13676">
    <property type="entry name" value="TIR_2"/>
    <property type="match status" value="1"/>
</dbReference>
<dbReference type="InterPro" id="IPR019775">
    <property type="entry name" value="WD40_repeat_CS"/>
</dbReference>
<feature type="repeat" description="WD" evidence="3">
    <location>
        <begin position="503"/>
        <end position="542"/>
    </location>
</feature>
<feature type="repeat" description="WD" evidence="3">
    <location>
        <begin position="623"/>
        <end position="664"/>
    </location>
</feature>
<dbReference type="PRINTS" id="PR00320">
    <property type="entry name" value="GPROTEINBRPT"/>
</dbReference>
<evidence type="ECO:0000256" key="3">
    <source>
        <dbReference type="PROSITE-ProRule" id="PRU00221"/>
    </source>
</evidence>
<dbReference type="Proteomes" id="UP000612899">
    <property type="component" value="Unassembled WGS sequence"/>
</dbReference>
<dbReference type="InterPro" id="IPR020472">
    <property type="entry name" value="WD40_PAC1"/>
</dbReference>
<evidence type="ECO:0000259" key="4">
    <source>
        <dbReference type="PROSITE" id="PS50104"/>
    </source>
</evidence>
<feature type="repeat" description="WD" evidence="3">
    <location>
        <begin position="863"/>
        <end position="897"/>
    </location>
</feature>
<reference evidence="6" key="1">
    <citation type="submission" date="2021-01" db="EMBL/GenBank/DDBJ databases">
        <title>Whole genome shotgun sequence of Rhizocola hellebori NBRC 109834.</title>
        <authorList>
            <person name="Komaki H."/>
            <person name="Tamura T."/>
        </authorList>
    </citation>
    <scope>NUCLEOTIDE SEQUENCE</scope>
    <source>
        <strain evidence="6">NBRC 109834</strain>
    </source>
</reference>
<dbReference type="InterPro" id="IPR001680">
    <property type="entry name" value="WD40_rpt"/>
</dbReference>
<dbReference type="InterPro" id="IPR035897">
    <property type="entry name" value="Toll_tir_struct_dom_sf"/>
</dbReference>
<dbReference type="PROSITE" id="PS50294">
    <property type="entry name" value="WD_REPEATS_REGION"/>
    <property type="match status" value="4"/>
</dbReference>
<dbReference type="PANTHER" id="PTHR44019:SF8">
    <property type="entry name" value="POC1 CENTRIOLAR PROTEIN HOMOLOG"/>
    <property type="match status" value="1"/>
</dbReference>
<evidence type="ECO:0000313" key="7">
    <source>
        <dbReference type="Proteomes" id="UP000612899"/>
    </source>
</evidence>
<feature type="repeat" description="WD" evidence="3">
    <location>
        <begin position="456"/>
        <end position="489"/>
    </location>
</feature>
<dbReference type="PROSITE" id="PS50082">
    <property type="entry name" value="WD_REPEATS_2"/>
    <property type="match status" value="7"/>
</dbReference>
<dbReference type="InterPro" id="IPR015943">
    <property type="entry name" value="WD40/YVTN_repeat-like_dom_sf"/>
</dbReference>
<feature type="repeat" description="WD" evidence="3">
    <location>
        <begin position="818"/>
        <end position="850"/>
    </location>
</feature>
<dbReference type="AlphaFoldDB" id="A0A8J3VHV3"/>
<evidence type="ECO:0000256" key="1">
    <source>
        <dbReference type="ARBA" id="ARBA00022574"/>
    </source>
</evidence>
<evidence type="ECO:0000256" key="2">
    <source>
        <dbReference type="ARBA" id="ARBA00022737"/>
    </source>
</evidence>
<evidence type="ECO:0008006" key="8">
    <source>
        <dbReference type="Google" id="ProtNLM"/>
    </source>
</evidence>
<dbReference type="InterPro" id="IPR036322">
    <property type="entry name" value="WD40_repeat_dom_sf"/>
</dbReference>